<dbReference type="SUPFAM" id="SSF82199">
    <property type="entry name" value="SET domain"/>
    <property type="match status" value="1"/>
</dbReference>
<name>A0A165EX12_9APHY</name>
<dbReference type="InParanoid" id="A0A165EX12"/>
<keyword evidence="3" id="KW-0949">S-adenosyl-L-methionine</keyword>
<dbReference type="PANTHER" id="PTHR45747:SF4">
    <property type="entry name" value="HISTONE-LYSINE N-METHYLTRANSFERASE E(Z)"/>
    <property type="match status" value="1"/>
</dbReference>
<dbReference type="GO" id="GO:0031507">
    <property type="term" value="P:heterochromatin formation"/>
    <property type="evidence" value="ECO:0007669"/>
    <property type="project" value="TreeGrafter"/>
</dbReference>
<keyword evidence="1" id="KW-0489">Methyltransferase</keyword>
<evidence type="ECO:0000313" key="9">
    <source>
        <dbReference type="EMBL" id="KZT07907.1"/>
    </source>
</evidence>
<evidence type="ECO:0000256" key="1">
    <source>
        <dbReference type="ARBA" id="ARBA00022603"/>
    </source>
</evidence>
<dbReference type="GO" id="GO:0046976">
    <property type="term" value="F:histone H3K27 methyltransferase activity"/>
    <property type="evidence" value="ECO:0007669"/>
    <property type="project" value="TreeGrafter"/>
</dbReference>
<keyword evidence="2" id="KW-0808">Transferase</keyword>
<dbReference type="PROSITE" id="PS51633">
    <property type="entry name" value="CXC"/>
    <property type="match status" value="1"/>
</dbReference>
<reference evidence="9 10" key="1">
    <citation type="journal article" date="2016" name="Mol. Biol. Evol.">
        <title>Comparative Genomics of Early-Diverging Mushroom-Forming Fungi Provides Insights into the Origins of Lignocellulose Decay Capabilities.</title>
        <authorList>
            <person name="Nagy L.G."/>
            <person name="Riley R."/>
            <person name="Tritt A."/>
            <person name="Adam C."/>
            <person name="Daum C."/>
            <person name="Floudas D."/>
            <person name="Sun H."/>
            <person name="Yadav J.S."/>
            <person name="Pangilinan J."/>
            <person name="Larsson K.H."/>
            <person name="Matsuura K."/>
            <person name="Barry K."/>
            <person name="Labutti K."/>
            <person name="Kuo R."/>
            <person name="Ohm R.A."/>
            <person name="Bhattacharya S.S."/>
            <person name="Shirouzu T."/>
            <person name="Yoshinaga Y."/>
            <person name="Martin F.M."/>
            <person name="Grigoriev I.V."/>
            <person name="Hibbett D.S."/>
        </authorList>
    </citation>
    <scope>NUCLEOTIDE SEQUENCE [LARGE SCALE GENOMIC DNA]</scope>
    <source>
        <strain evidence="9 10">93-53</strain>
    </source>
</reference>
<dbReference type="Proteomes" id="UP000076871">
    <property type="component" value="Unassembled WGS sequence"/>
</dbReference>
<keyword evidence="10" id="KW-1185">Reference proteome</keyword>
<sequence>MEGATSDLDPISHSGINMEGPAIVDNEDPEVTEETLERSQRNIERARANRDERNRIRSEYIAVWNEFYDWEPRACLSMVQSLSAMIEGVGIANVRIEDAAYLSEYVHDMIVDEESSPELFTLHDLEYDGHVTVVNETRNVGMLFPYPKYECCAPTMRNIKTDERESVLRFVQYAGESGFDERALVEEKRVLGWQYRWQNPDMLLIAVETVKRLNNISMSYESIDRQKLLPPLESVDNRPGLFQRMYRRDLWSWESHAGPCGNDRTARAAIDTRLFEQVNEYVNCFCPNMNCLDILCLPHKEPTARLFEGNPHITSDAMRTQTRRPCGDQCFLSFHEDEMDIIEWPSAYDIHVINGVLHIFADEKPCKLSRFCRLPCYQIYLQRRELFPDKFISPETRASQGGILQSFQDTINNDDGERFSPIDFCYHSGPCSKKSGCPCFINALHCRRNCRCNLNCKLRYPGCKCMGDCDTRCTCVLDGRECDPEACKQRKRNLIFAPKTKNYHSLRHRCENMHLQLSKFPEIIIKTGLHGLGTFAGKEVVKDAPIGEYVAELFPEQAVEQMLADHIGLNYTFNLNQAQVLDSAHVGNETRCVNHLPSERANVDVKIEYVNGDHRILFYAKTRISSGQELFFDYGPGYWKGKDPSMLIQA</sequence>
<dbReference type="Pfam" id="PF00856">
    <property type="entry name" value="SET"/>
    <property type="match status" value="1"/>
</dbReference>
<dbReference type="AlphaFoldDB" id="A0A165EX12"/>
<dbReference type="RefSeq" id="XP_040765647.1">
    <property type="nucleotide sequence ID" value="XM_040908599.1"/>
</dbReference>
<proteinExistence type="predicted"/>
<keyword evidence="4" id="KW-0805">Transcription regulation</keyword>
<dbReference type="GO" id="GO:0032259">
    <property type="term" value="P:methylation"/>
    <property type="evidence" value="ECO:0007669"/>
    <property type="project" value="UniProtKB-KW"/>
</dbReference>
<dbReference type="PANTHER" id="PTHR45747">
    <property type="entry name" value="HISTONE-LYSINE N-METHYLTRANSFERASE E(Z)"/>
    <property type="match status" value="1"/>
</dbReference>
<evidence type="ECO:0000256" key="2">
    <source>
        <dbReference type="ARBA" id="ARBA00022679"/>
    </source>
</evidence>
<evidence type="ECO:0000313" key="10">
    <source>
        <dbReference type="Proteomes" id="UP000076871"/>
    </source>
</evidence>
<evidence type="ECO:0000256" key="5">
    <source>
        <dbReference type="ARBA" id="ARBA00023163"/>
    </source>
</evidence>
<dbReference type="Gene3D" id="2.170.270.10">
    <property type="entry name" value="SET domain"/>
    <property type="match status" value="1"/>
</dbReference>
<dbReference type="InterPro" id="IPR045318">
    <property type="entry name" value="EZH1/2-like"/>
</dbReference>
<keyword evidence="5" id="KW-0804">Transcription</keyword>
<accession>A0A165EX12</accession>
<dbReference type="STRING" id="1314785.A0A165EX12"/>
<protein>
    <submittedName>
        <fullName evidence="9">SET domain-containing protein</fullName>
    </submittedName>
</protein>
<dbReference type="GeneID" id="63825628"/>
<feature type="domain" description="SET" evidence="7">
    <location>
        <begin position="513"/>
        <end position="635"/>
    </location>
</feature>
<evidence type="ECO:0000259" key="7">
    <source>
        <dbReference type="PROSITE" id="PS50280"/>
    </source>
</evidence>
<dbReference type="OrthoDB" id="6141102at2759"/>
<dbReference type="GO" id="GO:0035098">
    <property type="term" value="C:ESC/E(Z) complex"/>
    <property type="evidence" value="ECO:0007669"/>
    <property type="project" value="TreeGrafter"/>
</dbReference>
<dbReference type="InterPro" id="IPR026489">
    <property type="entry name" value="CXC_dom"/>
</dbReference>
<dbReference type="SMART" id="SM00317">
    <property type="entry name" value="SET"/>
    <property type="match status" value="1"/>
</dbReference>
<evidence type="ECO:0000259" key="8">
    <source>
        <dbReference type="PROSITE" id="PS51633"/>
    </source>
</evidence>
<organism evidence="9 10">
    <name type="scientific">Laetiporus sulphureus 93-53</name>
    <dbReference type="NCBI Taxonomy" id="1314785"/>
    <lineage>
        <taxon>Eukaryota</taxon>
        <taxon>Fungi</taxon>
        <taxon>Dikarya</taxon>
        <taxon>Basidiomycota</taxon>
        <taxon>Agaricomycotina</taxon>
        <taxon>Agaricomycetes</taxon>
        <taxon>Polyporales</taxon>
        <taxon>Laetiporus</taxon>
    </lineage>
</organism>
<dbReference type="EMBL" id="KV427617">
    <property type="protein sequence ID" value="KZT07907.1"/>
    <property type="molecule type" value="Genomic_DNA"/>
</dbReference>
<gene>
    <name evidence="9" type="ORF">LAESUDRAFT_724375</name>
</gene>
<dbReference type="InterPro" id="IPR001214">
    <property type="entry name" value="SET_dom"/>
</dbReference>
<feature type="region of interest" description="Disordered" evidence="6">
    <location>
        <begin position="1"/>
        <end position="30"/>
    </location>
</feature>
<feature type="domain" description="CXC" evidence="8">
    <location>
        <begin position="404"/>
        <end position="507"/>
    </location>
</feature>
<dbReference type="PROSITE" id="PS50280">
    <property type="entry name" value="SET"/>
    <property type="match status" value="1"/>
</dbReference>
<evidence type="ECO:0000256" key="3">
    <source>
        <dbReference type="ARBA" id="ARBA00022691"/>
    </source>
</evidence>
<dbReference type="GO" id="GO:0003682">
    <property type="term" value="F:chromatin binding"/>
    <property type="evidence" value="ECO:0007669"/>
    <property type="project" value="TreeGrafter"/>
</dbReference>
<evidence type="ECO:0000256" key="6">
    <source>
        <dbReference type="SAM" id="MobiDB-lite"/>
    </source>
</evidence>
<dbReference type="InterPro" id="IPR046341">
    <property type="entry name" value="SET_dom_sf"/>
</dbReference>
<evidence type="ECO:0000256" key="4">
    <source>
        <dbReference type="ARBA" id="ARBA00023015"/>
    </source>
</evidence>